<keyword evidence="1" id="KW-0547">Nucleotide-binding</keyword>
<dbReference type="AlphaFoldDB" id="A0A9Q9IGR2"/>
<feature type="domain" description="DNA2/NAM7 helicase-like C-terminal" evidence="5">
    <location>
        <begin position="210"/>
        <end position="413"/>
    </location>
</feature>
<keyword evidence="2" id="KW-0378">Hydrolase</keyword>
<evidence type="ECO:0000256" key="3">
    <source>
        <dbReference type="ARBA" id="ARBA00022806"/>
    </source>
</evidence>
<dbReference type="PANTHER" id="PTHR43788">
    <property type="entry name" value="DNA2/NAM7 HELICASE FAMILY MEMBER"/>
    <property type="match status" value="1"/>
</dbReference>
<evidence type="ECO:0000259" key="5">
    <source>
        <dbReference type="Pfam" id="PF13087"/>
    </source>
</evidence>
<dbReference type="InterPro" id="IPR027417">
    <property type="entry name" value="P-loop_NTPase"/>
</dbReference>
<keyword evidence="7" id="KW-1185">Reference proteome</keyword>
<dbReference type="GO" id="GO:0005524">
    <property type="term" value="F:ATP binding"/>
    <property type="evidence" value="ECO:0007669"/>
    <property type="project" value="UniProtKB-KW"/>
</dbReference>
<dbReference type="RefSeq" id="WP_033358548.1">
    <property type="nucleotide sequence ID" value="NZ_CP073767.1"/>
</dbReference>
<accession>A0A9Q9IGR2</accession>
<dbReference type="InterPro" id="IPR050534">
    <property type="entry name" value="Coronavir_polyprotein_1ab"/>
</dbReference>
<evidence type="ECO:0000313" key="7">
    <source>
        <dbReference type="Proteomes" id="UP001058003"/>
    </source>
</evidence>
<dbReference type="InterPro" id="IPR041679">
    <property type="entry name" value="DNA2/NAM7-like_C"/>
</dbReference>
<dbReference type="EMBL" id="CP073767">
    <property type="protein sequence ID" value="UWZ55757.1"/>
    <property type="molecule type" value="Genomic_DNA"/>
</dbReference>
<evidence type="ECO:0000256" key="2">
    <source>
        <dbReference type="ARBA" id="ARBA00022801"/>
    </source>
</evidence>
<protein>
    <submittedName>
        <fullName evidence="6">AAA family ATPase</fullName>
    </submittedName>
</protein>
<dbReference type="Gene3D" id="3.40.50.300">
    <property type="entry name" value="P-loop containing nucleotide triphosphate hydrolases"/>
    <property type="match status" value="2"/>
</dbReference>
<keyword evidence="4" id="KW-0067">ATP-binding</keyword>
<dbReference type="Proteomes" id="UP001058003">
    <property type="component" value="Chromosome"/>
</dbReference>
<dbReference type="GO" id="GO:0016787">
    <property type="term" value="F:hydrolase activity"/>
    <property type="evidence" value="ECO:0007669"/>
    <property type="project" value="UniProtKB-KW"/>
</dbReference>
<evidence type="ECO:0000256" key="4">
    <source>
        <dbReference type="ARBA" id="ARBA00022840"/>
    </source>
</evidence>
<evidence type="ECO:0000256" key="1">
    <source>
        <dbReference type="ARBA" id="ARBA00022741"/>
    </source>
</evidence>
<sequence length="458" mass="49148">MTANFDAVAAADRTHVLDLMNQLGPESAIRVKAPPGAGKSTLVCDIGRTLAAAGDVVPVITQTNAQANDLIRRLHRDNPGLPVGRFHGAGKLTADIAALAAASPNVTASTDLTNLRAAGARIIVAPAAKWATLARGTVTFDWLIVDEAYQMRADMLQHTGHLALRHLFVGDPGQLAPFSVLDTDRWQALPYSPIRPAMDILATNHPHLPTHSLGTSWRLPPSAASLIAGAFYPDMPFQAGTDPTDRDLHLANRRFTDRHPNGVGFDVNAALDRAAATGWAYAELPQRVTVRSDHEVAAALAALIAAVLARRGTIVSELPAERGGRPLEPTDIAVITAHNDQRAAVLVALEDAGLPTGGFTVSTANRIQGQEFALSLIWHPLAGRADSTPFHLDPGRMCVMLSRHRHSAIVVGRAGVEDLMYDYVDTEPVIVGEPNRRVDGWQANLQVLHHLQRHRIAT</sequence>
<proteinExistence type="predicted"/>
<dbReference type="Pfam" id="PF13087">
    <property type="entry name" value="AAA_12"/>
    <property type="match status" value="1"/>
</dbReference>
<name>A0A9Q9IGR2_9ACTN</name>
<dbReference type="GO" id="GO:0043139">
    <property type="term" value="F:5'-3' DNA helicase activity"/>
    <property type="evidence" value="ECO:0007669"/>
    <property type="project" value="TreeGrafter"/>
</dbReference>
<dbReference type="OrthoDB" id="3495547at2"/>
<keyword evidence="3" id="KW-0347">Helicase</keyword>
<reference evidence="6" key="1">
    <citation type="submission" date="2021-04" db="EMBL/GenBank/DDBJ databases">
        <title>Dactylosporangium aurantiacum NRRL B-8018 full assembly.</title>
        <authorList>
            <person name="Hartkoorn R.C."/>
            <person name="Beaudoing E."/>
            <person name="Hot D."/>
        </authorList>
    </citation>
    <scope>NUCLEOTIDE SEQUENCE</scope>
    <source>
        <strain evidence="6">NRRL B-8018</strain>
    </source>
</reference>
<dbReference type="KEGG" id="daur:Daura_06020"/>
<dbReference type="SUPFAM" id="SSF52540">
    <property type="entry name" value="P-loop containing nucleoside triphosphate hydrolases"/>
    <property type="match status" value="1"/>
</dbReference>
<evidence type="ECO:0000313" key="6">
    <source>
        <dbReference type="EMBL" id="UWZ55757.1"/>
    </source>
</evidence>
<gene>
    <name evidence="6" type="ORF">Daura_06020</name>
</gene>
<dbReference type="PANTHER" id="PTHR43788:SF16">
    <property type="entry name" value="HELICASE WITH ZINC FINGER 2"/>
    <property type="match status" value="1"/>
</dbReference>
<organism evidence="6 7">
    <name type="scientific">Dactylosporangium aurantiacum</name>
    <dbReference type="NCBI Taxonomy" id="35754"/>
    <lineage>
        <taxon>Bacteria</taxon>
        <taxon>Bacillati</taxon>
        <taxon>Actinomycetota</taxon>
        <taxon>Actinomycetes</taxon>
        <taxon>Micromonosporales</taxon>
        <taxon>Micromonosporaceae</taxon>
        <taxon>Dactylosporangium</taxon>
    </lineage>
</organism>